<dbReference type="Proteomes" id="UP000466554">
    <property type="component" value="Chromosome"/>
</dbReference>
<organism evidence="1 2">
    <name type="scientific">Mycolicibacterium parafortuitum</name>
    <name type="common">Mycobacterium parafortuitum</name>
    <dbReference type="NCBI Taxonomy" id="39692"/>
    <lineage>
        <taxon>Bacteria</taxon>
        <taxon>Bacillati</taxon>
        <taxon>Actinomycetota</taxon>
        <taxon>Actinomycetes</taxon>
        <taxon>Mycobacteriales</taxon>
        <taxon>Mycobacteriaceae</taxon>
        <taxon>Mycolicibacterium</taxon>
    </lineage>
</organism>
<evidence type="ECO:0000313" key="1">
    <source>
        <dbReference type="EMBL" id="BBY73604.1"/>
    </source>
</evidence>
<dbReference type="AlphaFoldDB" id="A0A7I7TXA7"/>
<accession>A0A7I7TXA7</accession>
<protein>
    <submittedName>
        <fullName evidence="1">Uncharacterized protein</fullName>
    </submittedName>
</protein>
<evidence type="ECO:0000313" key="2">
    <source>
        <dbReference type="Proteomes" id="UP000466554"/>
    </source>
</evidence>
<dbReference type="RefSeq" id="WP_163765356.1">
    <property type="nucleotide sequence ID" value="NZ_AP022598.1"/>
</dbReference>
<dbReference type="InterPro" id="IPR046179">
    <property type="entry name" value="DUF6188"/>
</dbReference>
<gene>
    <name evidence="1" type="ORF">MPRF_05030</name>
</gene>
<name>A0A7I7TXA7_MYCPF</name>
<sequence>MDLGLKGKRLQSVLIDYTLRLQLSDVYFIVIESPFNLDFEGRYVSLSPEEDADEDFEPIRLLVGRTVEEATADESGTLRIRFSDGTLLRVPPDEAYEAWNVSGPDGALVVSTPGGKLATWTARPES</sequence>
<dbReference type="EMBL" id="AP022598">
    <property type="protein sequence ID" value="BBY73604.1"/>
    <property type="molecule type" value="Genomic_DNA"/>
</dbReference>
<reference evidence="1 2" key="1">
    <citation type="journal article" date="2019" name="Emerg. Microbes Infect.">
        <title>Comprehensive subspecies identification of 175 nontuberculous mycobacteria species based on 7547 genomic profiles.</title>
        <authorList>
            <person name="Matsumoto Y."/>
            <person name="Kinjo T."/>
            <person name="Motooka D."/>
            <person name="Nabeya D."/>
            <person name="Jung N."/>
            <person name="Uechi K."/>
            <person name="Horii T."/>
            <person name="Iida T."/>
            <person name="Fujita J."/>
            <person name="Nakamura S."/>
        </authorList>
    </citation>
    <scope>NUCLEOTIDE SEQUENCE [LARGE SCALE GENOMIC DNA]</scope>
    <source>
        <strain evidence="1 2">JCM 6367</strain>
    </source>
</reference>
<proteinExistence type="predicted"/>
<dbReference type="Pfam" id="PF19686">
    <property type="entry name" value="DUF6188"/>
    <property type="match status" value="1"/>
</dbReference>